<reference evidence="7 8" key="1">
    <citation type="submission" date="2017-11" db="EMBL/GenBank/DDBJ databases">
        <authorList>
            <person name="Han C.G."/>
        </authorList>
    </citation>
    <scope>NUCLEOTIDE SEQUENCE [LARGE SCALE GENOMIC DNA]</scope>
    <source>
        <strain evidence="7 8">A11</strain>
    </source>
</reference>
<dbReference type="NCBIfam" id="TIGR00254">
    <property type="entry name" value="GGDEF"/>
    <property type="match status" value="1"/>
</dbReference>
<dbReference type="Pfam" id="PF00990">
    <property type="entry name" value="GGDEF"/>
    <property type="match status" value="1"/>
</dbReference>
<comment type="cofactor">
    <cofactor evidence="1">
        <name>Mg(2+)</name>
        <dbReference type="ChEBI" id="CHEBI:18420"/>
    </cofactor>
</comment>
<dbReference type="PANTHER" id="PTHR45138:SF16">
    <property type="entry name" value="DIGUANYLATE CYCLASE DGCQ-RELATED"/>
    <property type="match status" value="1"/>
</dbReference>
<organism evidence="7 8">
    <name type="scientific">Klebsiella michiganensis</name>
    <dbReference type="NCBI Taxonomy" id="1134687"/>
    <lineage>
        <taxon>Bacteria</taxon>
        <taxon>Pseudomonadati</taxon>
        <taxon>Pseudomonadota</taxon>
        <taxon>Gammaproteobacteria</taxon>
        <taxon>Enterobacterales</taxon>
        <taxon>Enterobacteriaceae</taxon>
        <taxon>Klebsiella/Raoultella group</taxon>
        <taxon>Klebsiella</taxon>
    </lineage>
</organism>
<evidence type="ECO:0000256" key="2">
    <source>
        <dbReference type="ARBA" id="ARBA00004665"/>
    </source>
</evidence>
<dbReference type="GO" id="GO:0043709">
    <property type="term" value="P:cell adhesion involved in single-species biofilm formation"/>
    <property type="evidence" value="ECO:0007669"/>
    <property type="project" value="TreeGrafter"/>
</dbReference>
<dbReference type="Proteomes" id="UP000234505">
    <property type="component" value="Unassembled WGS sequence"/>
</dbReference>
<name>A0A2J4QX08_9ENTR</name>
<dbReference type="InterPro" id="IPR000160">
    <property type="entry name" value="GGDEF_dom"/>
</dbReference>
<proteinExistence type="predicted"/>
<dbReference type="GO" id="GO:0052621">
    <property type="term" value="F:diguanylate cyclase activity"/>
    <property type="evidence" value="ECO:0007669"/>
    <property type="project" value="UniProtKB-EC"/>
</dbReference>
<dbReference type="CDD" id="cd01949">
    <property type="entry name" value="GGDEF"/>
    <property type="match status" value="1"/>
</dbReference>
<evidence type="ECO:0000313" key="8">
    <source>
        <dbReference type="Proteomes" id="UP000234505"/>
    </source>
</evidence>
<evidence type="ECO:0000256" key="5">
    <source>
        <dbReference type="ARBA" id="ARBA00034247"/>
    </source>
</evidence>
<evidence type="ECO:0000256" key="4">
    <source>
        <dbReference type="ARBA" id="ARBA00023134"/>
    </source>
</evidence>
<sequence length="87" mass="9584">VGGEEFCIVLPNTALKEAKAIAERIRIRINSREILLGNSKSLRITASFGVSCSEDSGEYNFENLQSVADHRLYLAKQNGRDRVSAEG</sequence>
<dbReference type="PANTHER" id="PTHR45138">
    <property type="entry name" value="REGULATORY COMPONENTS OF SENSORY TRANSDUCTION SYSTEM"/>
    <property type="match status" value="1"/>
</dbReference>
<comment type="caution">
    <text evidence="7">The sequence shown here is derived from an EMBL/GenBank/DDBJ whole genome shotgun (WGS) entry which is preliminary data.</text>
</comment>
<dbReference type="AlphaFoldDB" id="A0A2J4QX08"/>
<evidence type="ECO:0000256" key="3">
    <source>
        <dbReference type="ARBA" id="ARBA00012528"/>
    </source>
</evidence>
<dbReference type="PROSITE" id="PS50887">
    <property type="entry name" value="GGDEF"/>
    <property type="match status" value="1"/>
</dbReference>
<dbReference type="InterPro" id="IPR029787">
    <property type="entry name" value="Nucleotide_cyclase"/>
</dbReference>
<reference evidence="7 8" key="2">
    <citation type="submission" date="2018-01" db="EMBL/GenBank/DDBJ databases">
        <title>Genomic study of Klebsiella pneumoniae.</title>
        <authorList>
            <person name="Yang Y."/>
            <person name="Bicalho R."/>
        </authorList>
    </citation>
    <scope>NUCLEOTIDE SEQUENCE [LARGE SCALE GENOMIC DNA]</scope>
    <source>
        <strain evidence="7 8">A11</strain>
    </source>
</reference>
<feature type="non-terminal residue" evidence="7">
    <location>
        <position position="1"/>
    </location>
</feature>
<dbReference type="InterPro" id="IPR050469">
    <property type="entry name" value="Diguanylate_Cyclase"/>
</dbReference>
<dbReference type="InterPro" id="IPR043128">
    <property type="entry name" value="Rev_trsase/Diguanyl_cyclase"/>
</dbReference>
<dbReference type="Gene3D" id="3.30.70.270">
    <property type="match status" value="1"/>
</dbReference>
<dbReference type="GO" id="GO:0005886">
    <property type="term" value="C:plasma membrane"/>
    <property type="evidence" value="ECO:0007669"/>
    <property type="project" value="TreeGrafter"/>
</dbReference>
<keyword evidence="4" id="KW-0342">GTP-binding</keyword>
<dbReference type="EC" id="2.7.7.65" evidence="3"/>
<feature type="domain" description="GGDEF" evidence="6">
    <location>
        <begin position="1"/>
        <end position="87"/>
    </location>
</feature>
<dbReference type="GO" id="GO:1902201">
    <property type="term" value="P:negative regulation of bacterial-type flagellum-dependent cell motility"/>
    <property type="evidence" value="ECO:0007669"/>
    <property type="project" value="TreeGrafter"/>
</dbReference>
<evidence type="ECO:0000313" key="7">
    <source>
        <dbReference type="EMBL" id="PLL35513.1"/>
    </source>
</evidence>
<dbReference type="GO" id="GO:0005525">
    <property type="term" value="F:GTP binding"/>
    <property type="evidence" value="ECO:0007669"/>
    <property type="project" value="UniProtKB-KW"/>
</dbReference>
<evidence type="ECO:0000256" key="1">
    <source>
        <dbReference type="ARBA" id="ARBA00001946"/>
    </source>
</evidence>
<dbReference type="EMBL" id="PIDS01000702">
    <property type="protein sequence ID" value="PLL35513.1"/>
    <property type="molecule type" value="Genomic_DNA"/>
</dbReference>
<protein>
    <recommendedName>
        <fullName evidence="3">diguanylate cyclase</fullName>
        <ecNumber evidence="3">2.7.7.65</ecNumber>
    </recommendedName>
</protein>
<comment type="pathway">
    <text evidence="2">Purine metabolism; 3',5'-cyclic di-GMP biosynthesis.</text>
</comment>
<comment type="catalytic activity">
    <reaction evidence="5">
        <text>2 GTP = 3',3'-c-di-GMP + 2 diphosphate</text>
        <dbReference type="Rhea" id="RHEA:24898"/>
        <dbReference type="ChEBI" id="CHEBI:33019"/>
        <dbReference type="ChEBI" id="CHEBI:37565"/>
        <dbReference type="ChEBI" id="CHEBI:58805"/>
        <dbReference type="EC" id="2.7.7.65"/>
    </reaction>
</comment>
<gene>
    <name evidence="7" type="ORF">CWN50_19165</name>
</gene>
<keyword evidence="4" id="KW-0547">Nucleotide-binding</keyword>
<accession>A0A2J4QX08</accession>
<evidence type="ECO:0000259" key="6">
    <source>
        <dbReference type="PROSITE" id="PS50887"/>
    </source>
</evidence>
<dbReference type="SUPFAM" id="SSF55073">
    <property type="entry name" value="Nucleotide cyclase"/>
    <property type="match status" value="1"/>
</dbReference>